<organism evidence="1 2">
    <name type="scientific">Geotrichum galactomycetum</name>
    <dbReference type="NCBI Taxonomy" id="27317"/>
    <lineage>
        <taxon>Eukaryota</taxon>
        <taxon>Fungi</taxon>
        <taxon>Dikarya</taxon>
        <taxon>Ascomycota</taxon>
        <taxon>Saccharomycotina</taxon>
        <taxon>Dipodascomycetes</taxon>
        <taxon>Dipodascales</taxon>
        <taxon>Dipodascaceae</taxon>
        <taxon>Geotrichum</taxon>
    </lineage>
</organism>
<sequence>MTFEEFLSKNQEAEILPELSDGLTEDEDDNNKPENENKPAKLSELYASGVQPIHKDSRGRLYWLIQNEHSGGEFRVFSEISYFTRTPRWICIAGSVEQLRNFMRVNGMLDKVSTKHEDFKSSLSTFIDQYRNNKVMKEKIDLEFGDNQKKLKDIRITLEEKADIATVSESDEEENKEQRKMRHRMKKLEKSRKKLAADRLARRRKRVGTLFGEEAVAIISQPNEAESMSSLSESESDLSSESEVEQVKTHKQTKAVTSRPTARTNGRKQRKLRADSFSSLSEDSFEEDFVNLNNSESVATPSPPPKRINIRQPRTKTDSKVTESVVEIFSDSEDGLVSSVRTQSNVISKNATFSSSESGVEAATKTGTKSPEAQHYPKPARRRLSRHIVESESDDDLFHRTATSSSAESAEEEANIRNGDEETAAHLNTDSEAEPKEVAKESQAKTPRDSPIQKVSGTKKDVAIESKSDNNLAQSQLSGKKFVSHAGDASESSDEVDQISEEENLFVESKAKTTDDSTHRRRRLARRVEISSDEEENSVLSSGFDNQEESPNGQKHPEDESLFFDEQLESDAVSADADELYEDHSGSDVEVPSTALQQKITPTEQHQSEVDESPIVSSQEAKPEKVLSAFPPFDKNTSNDDEPAETLPPTTKSPRLVSATNSIPTSSKTAPGRFTQYCPNTSQSPQVIPWFYSKIFCHCHKRVWPL</sequence>
<comment type="caution">
    <text evidence="1">The sequence shown here is derived from an EMBL/GenBank/DDBJ whole genome shotgun (WGS) entry which is preliminary data.</text>
</comment>
<gene>
    <name evidence="1" type="ORF">D0Z00_000579</name>
</gene>
<reference evidence="1 2" key="1">
    <citation type="journal article" date="2020" name="Front. Microbiol.">
        <title>Phenotypic and Genetic Characterization of the Cheese Ripening Yeast Geotrichum candidum.</title>
        <authorList>
            <person name="Perkins V."/>
            <person name="Vignola S."/>
            <person name="Lessard M.H."/>
            <person name="Plante P.L."/>
            <person name="Corbeil J."/>
            <person name="Dugat-Bony E."/>
            <person name="Frenette M."/>
            <person name="Labrie S."/>
        </authorList>
    </citation>
    <scope>NUCLEOTIDE SEQUENCE [LARGE SCALE GENOMIC DNA]</scope>
    <source>
        <strain evidence="1 2">LMA-1147</strain>
    </source>
</reference>
<accession>A0ACB6V9A0</accession>
<keyword evidence="2" id="KW-1185">Reference proteome</keyword>
<dbReference type="EMBL" id="QVQA01000008">
    <property type="protein sequence ID" value="KAF5101924.1"/>
    <property type="molecule type" value="Genomic_DNA"/>
</dbReference>
<dbReference type="Proteomes" id="UP000744676">
    <property type="component" value="Unassembled WGS sequence"/>
</dbReference>
<evidence type="ECO:0000313" key="2">
    <source>
        <dbReference type="Proteomes" id="UP000744676"/>
    </source>
</evidence>
<proteinExistence type="predicted"/>
<name>A0ACB6V9A0_9ASCO</name>
<evidence type="ECO:0000313" key="1">
    <source>
        <dbReference type="EMBL" id="KAF5101924.1"/>
    </source>
</evidence>
<protein>
    <submittedName>
        <fullName evidence="1">Uncharacterized protein</fullName>
    </submittedName>
</protein>